<organism evidence="10 11">
    <name type="scientific">Archaeoglobus fulgidus (strain ATCC 49558 / DSM 4304 / JCM 9628 / NBRC 100126 / VC-16)</name>
    <dbReference type="NCBI Taxonomy" id="224325"/>
    <lineage>
        <taxon>Archaea</taxon>
        <taxon>Methanobacteriati</taxon>
        <taxon>Methanobacteriota</taxon>
        <taxon>Archaeoglobi</taxon>
        <taxon>Archaeoglobales</taxon>
        <taxon>Archaeoglobaceae</taxon>
        <taxon>Archaeoglobus</taxon>
    </lineage>
</organism>
<sequence length="384" mass="42830">MKMNFELDEDHRMLQNAVREFAEKEIMPYGKEYDEKREYPMEIFRKAAKLGYVGASVPEEYGGAGLDYLGEAIISEELTRADSSIGTAVDLAILGVPMVLRYGSEEQKEKYIPPVVQGKAPSAIAITEPDCGTDVAAMRTKAVKEGEEWVINGSKTFITNGSVAGHTIVLAKTAEVEPPHRGISAFIVEPAWEGYEARRIEKMGLNCHDTAEITLKNVRVPAENLLGEENRGFYQLMEFFNESRVKIAALHLGMAVGAYERALEYAKQRKAFGKALIEHQAIQFKLADMWKDIEAARLLVYKAAWLIDQGKPVPAISSAAKLFASEAAVKVTYEALQVFGGYGYSKEYDIERYYRDARVGTIYEGTSEAQRIVIARSLMGRVKR</sequence>
<dbReference type="KEGG" id="afu:AF_1293"/>
<keyword evidence="11" id="KW-1185">Reference proteome</keyword>
<dbReference type="AlphaFoldDB" id="O28976"/>
<comment type="similarity">
    <text evidence="2 6">Belongs to the acyl-CoA dehydrogenase family.</text>
</comment>
<dbReference type="PROSITE" id="PS00073">
    <property type="entry name" value="ACYL_COA_DH_2"/>
    <property type="match status" value="1"/>
</dbReference>
<dbReference type="eggNOG" id="arCOG01707">
    <property type="taxonomic scope" value="Archaea"/>
</dbReference>
<keyword evidence="5 6" id="KW-0560">Oxidoreductase</keyword>
<dbReference type="EMBL" id="AE000782">
    <property type="protein sequence ID" value="AAB89955.1"/>
    <property type="molecule type" value="Genomic_DNA"/>
</dbReference>
<dbReference type="InterPro" id="IPR009100">
    <property type="entry name" value="AcylCoA_DH/oxidase_NM_dom_sf"/>
</dbReference>
<comment type="cofactor">
    <cofactor evidence="1 6">
        <name>FAD</name>
        <dbReference type="ChEBI" id="CHEBI:57692"/>
    </cofactor>
</comment>
<evidence type="ECO:0000256" key="2">
    <source>
        <dbReference type="ARBA" id="ARBA00009347"/>
    </source>
</evidence>
<dbReference type="PANTHER" id="PTHR43884">
    <property type="entry name" value="ACYL-COA DEHYDROGENASE"/>
    <property type="match status" value="1"/>
</dbReference>
<evidence type="ECO:0000256" key="4">
    <source>
        <dbReference type="ARBA" id="ARBA00022827"/>
    </source>
</evidence>
<gene>
    <name evidence="10" type="ordered locus">AF_1293</name>
</gene>
<dbReference type="EnsemblBacteria" id="AAB89955">
    <property type="protein sequence ID" value="AAB89955"/>
    <property type="gene ID" value="AF_1293"/>
</dbReference>
<feature type="domain" description="Acyl-CoA dehydrogenase/oxidase C-terminal" evidence="7">
    <location>
        <begin position="230"/>
        <end position="378"/>
    </location>
</feature>
<reference evidence="10 11" key="1">
    <citation type="journal article" date="1997" name="Nature">
        <title>The complete genome sequence of the hyperthermophilic, sulphate-reducing archaeon Archaeoglobus fulgidus.</title>
        <authorList>
            <person name="Klenk H.P."/>
            <person name="Clayton R.A."/>
            <person name="Tomb J."/>
            <person name="White O."/>
            <person name="Nelson K.E."/>
            <person name="Ketchum K.A."/>
            <person name="Dodson R.J."/>
            <person name="Gwinn M."/>
            <person name="Hickey E.K."/>
            <person name="Peterson J.D."/>
            <person name="Richardson D.L."/>
            <person name="Kerlavage A.R."/>
            <person name="Graham D.E."/>
            <person name="Kyrpides N.C."/>
            <person name="Fleischmann R.D."/>
            <person name="Quackenbush J."/>
            <person name="Lee N.H."/>
            <person name="Sutton G.G."/>
            <person name="Gill S."/>
            <person name="Kirkness E.F."/>
            <person name="Dougherty B.A."/>
            <person name="McKenney K."/>
            <person name="Adams M.D."/>
            <person name="Loftus B."/>
            <person name="Peterson S."/>
            <person name="Reich C.I."/>
            <person name="McNeil L.K."/>
            <person name="Badger J.H."/>
            <person name="Glodek A."/>
            <person name="Zhou L."/>
            <person name="Overbeek R."/>
            <person name="Gocayne J.D."/>
            <person name="Weidman J.F."/>
            <person name="McDonald L."/>
            <person name="Utterback T."/>
            <person name="Cotton M.D."/>
            <person name="Spriggs T."/>
            <person name="Artiach P."/>
            <person name="Kaine B.P."/>
            <person name="Sykes S.M."/>
            <person name="Sadow P.W."/>
            <person name="D'Andrea K.P."/>
            <person name="Bowman C."/>
            <person name="Fujii C."/>
            <person name="Garland S.A."/>
            <person name="Mason T.M."/>
            <person name="Olsen G.J."/>
            <person name="Fraser C.M."/>
            <person name="Smith H.O."/>
            <person name="Woese C.R."/>
            <person name="Venter J.C."/>
        </authorList>
    </citation>
    <scope>NUCLEOTIDE SEQUENCE [LARGE SCALE GENOMIC DNA]</scope>
    <source>
        <strain evidence="11">ATCC 49558 / DSM 4304 / JCM 9628 / NBRC 100126 / VC-16</strain>
    </source>
</reference>
<dbReference type="Gene3D" id="1.20.140.10">
    <property type="entry name" value="Butyryl-CoA Dehydrogenase, subunit A, domain 3"/>
    <property type="match status" value="1"/>
</dbReference>
<dbReference type="InterPro" id="IPR013786">
    <property type="entry name" value="AcylCoA_DH/ox_N"/>
</dbReference>
<dbReference type="FunFam" id="2.40.110.10:FF:000002">
    <property type="entry name" value="Acyl-CoA dehydrogenase fadE12"/>
    <property type="match status" value="1"/>
</dbReference>
<dbReference type="FunFam" id="1.10.540.10:FF:000002">
    <property type="entry name" value="Acyl-CoA dehydrogenase FadE19"/>
    <property type="match status" value="1"/>
</dbReference>
<evidence type="ECO:0000256" key="6">
    <source>
        <dbReference type="RuleBase" id="RU362125"/>
    </source>
</evidence>
<feature type="domain" description="Acyl-CoA dehydrogenase/oxidase N-terminal" evidence="9">
    <location>
        <begin position="9"/>
        <end position="119"/>
    </location>
</feature>
<dbReference type="Gene3D" id="2.40.110.10">
    <property type="entry name" value="Butyryl-CoA Dehydrogenase, subunit A, domain 2"/>
    <property type="match status" value="1"/>
</dbReference>
<dbReference type="Gene3D" id="1.10.540.10">
    <property type="entry name" value="Acyl-CoA dehydrogenase/oxidase, N-terminal domain"/>
    <property type="match status" value="1"/>
</dbReference>
<feature type="domain" description="Acyl-CoA oxidase/dehydrogenase middle" evidence="8">
    <location>
        <begin position="123"/>
        <end position="218"/>
    </location>
</feature>
<dbReference type="GO" id="GO:0050660">
    <property type="term" value="F:flavin adenine dinucleotide binding"/>
    <property type="evidence" value="ECO:0007669"/>
    <property type="project" value="InterPro"/>
</dbReference>
<keyword evidence="4 6" id="KW-0274">FAD</keyword>
<evidence type="ECO:0000256" key="3">
    <source>
        <dbReference type="ARBA" id="ARBA00022630"/>
    </source>
</evidence>
<dbReference type="PaxDb" id="224325-AF_1293"/>
<name>O28976_ARCFU</name>
<evidence type="ECO:0000256" key="5">
    <source>
        <dbReference type="ARBA" id="ARBA00023002"/>
    </source>
</evidence>
<dbReference type="InterPro" id="IPR036250">
    <property type="entry name" value="AcylCo_DH-like_C"/>
</dbReference>
<dbReference type="Pfam" id="PF00441">
    <property type="entry name" value="Acyl-CoA_dh_1"/>
    <property type="match status" value="1"/>
</dbReference>
<dbReference type="SUPFAM" id="SSF47203">
    <property type="entry name" value="Acyl-CoA dehydrogenase C-terminal domain-like"/>
    <property type="match status" value="1"/>
</dbReference>
<dbReference type="GO" id="GO:0003995">
    <property type="term" value="F:acyl-CoA dehydrogenase activity"/>
    <property type="evidence" value="ECO:0007669"/>
    <property type="project" value="InterPro"/>
</dbReference>
<evidence type="ECO:0000256" key="1">
    <source>
        <dbReference type="ARBA" id="ARBA00001974"/>
    </source>
</evidence>
<dbReference type="PANTHER" id="PTHR43884:SF12">
    <property type="entry name" value="ISOVALERYL-COA DEHYDROGENASE, MITOCHONDRIAL-RELATED"/>
    <property type="match status" value="1"/>
</dbReference>
<dbReference type="FunFam" id="1.20.140.10:FF:000004">
    <property type="entry name" value="Acyl-CoA dehydrogenase FadE25"/>
    <property type="match status" value="1"/>
</dbReference>
<evidence type="ECO:0000313" key="11">
    <source>
        <dbReference type="Proteomes" id="UP000002199"/>
    </source>
</evidence>
<dbReference type="STRING" id="224325.AF_1293"/>
<dbReference type="InterPro" id="IPR046373">
    <property type="entry name" value="Acyl-CoA_Oxase/DH_mid-dom_sf"/>
</dbReference>
<proteinExistence type="inferred from homology"/>
<dbReference type="InterPro" id="IPR006091">
    <property type="entry name" value="Acyl-CoA_Oxase/DH_mid-dom"/>
</dbReference>
<dbReference type="HOGENOM" id="CLU_018204_0_2_2"/>
<dbReference type="PhylomeDB" id="O28976"/>
<dbReference type="InterPro" id="IPR009075">
    <property type="entry name" value="AcylCo_DH/oxidase_C"/>
</dbReference>
<dbReference type="InterPro" id="IPR006089">
    <property type="entry name" value="Acyl-CoA_DH_CS"/>
</dbReference>
<dbReference type="Pfam" id="PF02771">
    <property type="entry name" value="Acyl-CoA_dh_N"/>
    <property type="match status" value="1"/>
</dbReference>
<dbReference type="Pfam" id="PF02770">
    <property type="entry name" value="Acyl-CoA_dh_M"/>
    <property type="match status" value="1"/>
</dbReference>
<protein>
    <submittedName>
        <fullName evidence="10">Acyl-CoA dehydrogenase (Acd-9)</fullName>
    </submittedName>
</protein>
<keyword evidence="3 6" id="KW-0285">Flavoprotein</keyword>
<evidence type="ECO:0000259" key="9">
    <source>
        <dbReference type="Pfam" id="PF02771"/>
    </source>
</evidence>
<dbReference type="PIR" id="D69411">
    <property type="entry name" value="D69411"/>
</dbReference>
<dbReference type="InterPro" id="IPR037069">
    <property type="entry name" value="AcylCoA_DH/ox_N_sf"/>
</dbReference>
<dbReference type="PIRSF" id="PIRSF016578">
    <property type="entry name" value="HsaA"/>
    <property type="match status" value="1"/>
</dbReference>
<dbReference type="SUPFAM" id="SSF56645">
    <property type="entry name" value="Acyl-CoA dehydrogenase NM domain-like"/>
    <property type="match status" value="1"/>
</dbReference>
<evidence type="ECO:0000259" key="7">
    <source>
        <dbReference type="Pfam" id="PF00441"/>
    </source>
</evidence>
<accession>O28976</accession>
<evidence type="ECO:0000313" key="10">
    <source>
        <dbReference type="EMBL" id="AAB89955.1"/>
    </source>
</evidence>
<evidence type="ECO:0000259" key="8">
    <source>
        <dbReference type="Pfam" id="PF02770"/>
    </source>
</evidence>
<dbReference type="Proteomes" id="UP000002199">
    <property type="component" value="Chromosome"/>
</dbReference>